<accession>A0A1R4LNW8</accession>
<keyword evidence="3" id="KW-1185">Reference proteome</keyword>
<dbReference type="Proteomes" id="UP000188276">
    <property type="component" value="Unassembled WGS sequence"/>
</dbReference>
<reference evidence="3" key="1">
    <citation type="submission" date="2017-02" db="EMBL/GenBank/DDBJ databases">
        <authorList>
            <person name="Rodrigo-Torres L."/>
            <person name="Arahal R.D."/>
            <person name="Lucena T."/>
        </authorList>
    </citation>
    <scope>NUCLEOTIDE SEQUENCE [LARGE SCALE GENOMIC DNA]</scope>
    <source>
        <strain evidence="3">CECT 7878</strain>
    </source>
</reference>
<dbReference type="EMBL" id="FULE01000034">
    <property type="protein sequence ID" value="SJN58089.1"/>
    <property type="molecule type" value="Genomic_DNA"/>
</dbReference>
<sequence length="82" mass="9541">MEKEKIRNFVISLLKKNGEKNDVNISDDDSLIESNRFDSLDIAELTLFLEDEYNIYISSSDADSFKQIDTINLINKYITMNK</sequence>
<organism evidence="2 3">
    <name type="scientific">Vibrio ruber (strain DSM 16370 / JCM 11486 / BCRC 17186 / CECT 7878 / LMG 23124 / VR1)</name>
    <dbReference type="NCBI Taxonomy" id="1123498"/>
    <lineage>
        <taxon>Bacteria</taxon>
        <taxon>Pseudomonadati</taxon>
        <taxon>Pseudomonadota</taxon>
        <taxon>Gammaproteobacteria</taxon>
        <taxon>Vibrionales</taxon>
        <taxon>Vibrionaceae</taxon>
        <taxon>Vibrio</taxon>
    </lineage>
</organism>
<dbReference type="RefSeq" id="WP_077336593.1">
    <property type="nucleotide sequence ID" value="NZ_FULE01000034.1"/>
</dbReference>
<feature type="domain" description="Carrier" evidence="1">
    <location>
        <begin position="1"/>
        <end position="82"/>
    </location>
</feature>
<evidence type="ECO:0000313" key="2">
    <source>
        <dbReference type="EMBL" id="SJN58089.1"/>
    </source>
</evidence>
<gene>
    <name evidence="2" type="ORF">VR7878_02650</name>
</gene>
<evidence type="ECO:0000313" key="3">
    <source>
        <dbReference type="Proteomes" id="UP000188276"/>
    </source>
</evidence>
<dbReference type="Gene3D" id="1.10.1200.10">
    <property type="entry name" value="ACP-like"/>
    <property type="match status" value="1"/>
</dbReference>
<dbReference type="PROSITE" id="PS50075">
    <property type="entry name" value="CARRIER"/>
    <property type="match status" value="1"/>
</dbReference>
<dbReference type="InterPro" id="IPR036736">
    <property type="entry name" value="ACP-like_sf"/>
</dbReference>
<proteinExistence type="predicted"/>
<protein>
    <submittedName>
        <fullName evidence="2">Acyl carrier protein</fullName>
    </submittedName>
</protein>
<dbReference type="AlphaFoldDB" id="A0A1R4LNW8"/>
<dbReference type="OrthoDB" id="5887842at2"/>
<dbReference type="InterPro" id="IPR009081">
    <property type="entry name" value="PP-bd_ACP"/>
</dbReference>
<dbReference type="SUPFAM" id="SSF47336">
    <property type="entry name" value="ACP-like"/>
    <property type="match status" value="1"/>
</dbReference>
<evidence type="ECO:0000259" key="1">
    <source>
        <dbReference type="PROSITE" id="PS50075"/>
    </source>
</evidence>
<name>A0A1R4LNW8_VIBR1</name>